<gene>
    <name evidence="1" type="ORF">JCM16774_0315</name>
</gene>
<name>A0A510JB98_9FUSO</name>
<dbReference type="Proteomes" id="UP000321606">
    <property type="component" value="Chromosome"/>
</dbReference>
<proteinExistence type="predicted"/>
<dbReference type="KEGG" id="lgo:JCM16774_0315"/>
<dbReference type="RefSeq" id="WP_026736979.1">
    <property type="nucleotide sequence ID" value="NZ_AP019822.1"/>
</dbReference>
<protein>
    <submittedName>
        <fullName evidence="1">Uncharacterized protein</fullName>
    </submittedName>
</protein>
<reference evidence="1 2" key="1">
    <citation type="submission" date="2019-07" db="EMBL/GenBank/DDBJ databases">
        <title>Complete Genome Sequence of Leptotrichia goodfellowii Strain JCM 16774.</title>
        <authorList>
            <person name="Watanabe S."/>
            <person name="Cui L."/>
        </authorList>
    </citation>
    <scope>NUCLEOTIDE SEQUENCE [LARGE SCALE GENOMIC DNA]</scope>
    <source>
        <strain evidence="1 2">JCM16774</strain>
    </source>
</reference>
<dbReference type="AlphaFoldDB" id="A0A510JB98"/>
<dbReference type="STRING" id="714315.GCA_000516535_00327"/>
<sequence>MIELQDIWESIINETPFDYDDGEIVIVSLNMNKNGIYVTYKKFNSSKNHKKEFDYFADLEEWLENGDDEDEQ</sequence>
<accession>A0A510JB98</accession>
<evidence type="ECO:0000313" key="2">
    <source>
        <dbReference type="Proteomes" id="UP000321606"/>
    </source>
</evidence>
<dbReference type="EMBL" id="AP019822">
    <property type="protein sequence ID" value="BBM35403.1"/>
    <property type="molecule type" value="Genomic_DNA"/>
</dbReference>
<organism evidence="1 2">
    <name type="scientific">Pseudoleptotrichia goodfellowii</name>
    <dbReference type="NCBI Taxonomy" id="157692"/>
    <lineage>
        <taxon>Bacteria</taxon>
        <taxon>Fusobacteriati</taxon>
        <taxon>Fusobacteriota</taxon>
        <taxon>Fusobacteriia</taxon>
        <taxon>Fusobacteriales</taxon>
        <taxon>Leptotrichiaceae</taxon>
        <taxon>Pseudoleptotrichia</taxon>
    </lineage>
</organism>
<evidence type="ECO:0000313" key="1">
    <source>
        <dbReference type="EMBL" id="BBM35403.1"/>
    </source>
</evidence>